<protein>
    <recommendedName>
        <fullName evidence="4">Basic proline-rich protein</fullName>
    </recommendedName>
</protein>
<gene>
    <name evidence="2" type="ORF">ATI61_104312</name>
</gene>
<comment type="caution">
    <text evidence="2">The sequence shown here is derived from an EMBL/GenBank/DDBJ whole genome shotgun (WGS) entry which is preliminary data.</text>
</comment>
<evidence type="ECO:0000313" key="3">
    <source>
        <dbReference type="Proteomes" id="UP000256345"/>
    </source>
</evidence>
<evidence type="ECO:0000256" key="1">
    <source>
        <dbReference type="SAM" id="MobiDB-lite"/>
    </source>
</evidence>
<evidence type="ECO:0008006" key="4">
    <source>
        <dbReference type="Google" id="ProtNLM"/>
    </source>
</evidence>
<evidence type="ECO:0000313" key="2">
    <source>
        <dbReference type="EMBL" id="REG33022.1"/>
    </source>
</evidence>
<feature type="region of interest" description="Disordered" evidence="1">
    <location>
        <begin position="280"/>
        <end position="306"/>
    </location>
</feature>
<reference evidence="2 3" key="1">
    <citation type="submission" date="2018-08" db="EMBL/GenBank/DDBJ databases">
        <title>Genomic Encyclopedia of Archaeal and Bacterial Type Strains, Phase II (KMG-II): from individual species to whole genera.</title>
        <authorList>
            <person name="Goeker M."/>
        </authorList>
    </citation>
    <scope>NUCLEOTIDE SEQUENCE [LARGE SCALE GENOMIC DNA]</scope>
    <source>
        <strain evidence="2 3">DSM 2261</strain>
    </source>
</reference>
<proteinExistence type="predicted"/>
<feature type="region of interest" description="Disordered" evidence="1">
    <location>
        <begin position="144"/>
        <end position="170"/>
    </location>
</feature>
<sequence length="346" mass="37106">MCLVVPPSASLRATLDTPTGRRPGVPPRTHVHQSPLSSWRHTCHTSTPRGGVRGPGARTLRESSLGAPGHGESWGLLWVRWTAHCFRWASPRRSQAREELGWRGRHAQQRALHVRRLGGVHPPATDDALQPRCAHADCLAEGLHRSRTGGPPPRHSLGRGDPCPRQGGPDTGCESRLHLRGLVLPGQPRRRCLLARRGPVKPGSPCGWGVRAADREAPEERSPYAGGALHGLRLPLTHRGGVRESRALSGLPGGVVPVPVPLLQPEGEGINGIVQLAAPGRRHGEQQRHQQDTRPAGPLHCPRSVGHAAHAPRPVLLDDQQIRPCVTATVGKRNSSASGATGPRTC</sequence>
<dbReference type="Proteomes" id="UP000256345">
    <property type="component" value="Unassembled WGS sequence"/>
</dbReference>
<name>A0ABX9K4F7_9BACT</name>
<feature type="compositionally biased region" description="Basic and acidic residues" evidence="1">
    <location>
        <begin position="282"/>
        <end position="292"/>
    </location>
</feature>
<accession>A0ABX9K4F7</accession>
<dbReference type="EMBL" id="QUMU01000004">
    <property type="protein sequence ID" value="REG33022.1"/>
    <property type="molecule type" value="Genomic_DNA"/>
</dbReference>
<feature type="compositionally biased region" description="Polar residues" evidence="1">
    <location>
        <begin position="34"/>
        <end position="48"/>
    </location>
</feature>
<organism evidence="2 3">
    <name type="scientific">Archangium gephyra</name>
    <dbReference type="NCBI Taxonomy" id="48"/>
    <lineage>
        <taxon>Bacteria</taxon>
        <taxon>Pseudomonadati</taxon>
        <taxon>Myxococcota</taxon>
        <taxon>Myxococcia</taxon>
        <taxon>Myxococcales</taxon>
        <taxon>Cystobacterineae</taxon>
        <taxon>Archangiaceae</taxon>
        <taxon>Archangium</taxon>
    </lineage>
</organism>
<keyword evidence="3" id="KW-1185">Reference proteome</keyword>
<feature type="region of interest" description="Disordered" evidence="1">
    <location>
        <begin position="1"/>
        <end position="57"/>
    </location>
</feature>